<dbReference type="EMBL" id="RRYP01012888">
    <property type="protein sequence ID" value="TNV76833.1"/>
    <property type="molecule type" value="Genomic_DNA"/>
</dbReference>
<keyword evidence="2" id="KW-1185">Reference proteome</keyword>
<dbReference type="AlphaFoldDB" id="A0A8J8T099"/>
<gene>
    <name evidence="1" type="ORF">FGO68_gene3169</name>
</gene>
<accession>A0A8J8T099</accession>
<name>A0A8J8T099_HALGN</name>
<protein>
    <submittedName>
        <fullName evidence="1">Uncharacterized protein</fullName>
    </submittedName>
</protein>
<evidence type="ECO:0000313" key="1">
    <source>
        <dbReference type="EMBL" id="TNV76833.1"/>
    </source>
</evidence>
<reference evidence="1" key="1">
    <citation type="submission" date="2019-06" db="EMBL/GenBank/DDBJ databases">
        <authorList>
            <person name="Zheng W."/>
        </authorList>
    </citation>
    <scope>NUCLEOTIDE SEQUENCE</scope>
    <source>
        <strain evidence="1">QDHG01</strain>
    </source>
</reference>
<comment type="caution">
    <text evidence="1">The sequence shown here is derived from an EMBL/GenBank/DDBJ whole genome shotgun (WGS) entry which is preliminary data.</text>
</comment>
<organism evidence="1 2">
    <name type="scientific">Halteria grandinella</name>
    <dbReference type="NCBI Taxonomy" id="5974"/>
    <lineage>
        <taxon>Eukaryota</taxon>
        <taxon>Sar</taxon>
        <taxon>Alveolata</taxon>
        <taxon>Ciliophora</taxon>
        <taxon>Intramacronucleata</taxon>
        <taxon>Spirotrichea</taxon>
        <taxon>Stichotrichia</taxon>
        <taxon>Sporadotrichida</taxon>
        <taxon>Halteriidae</taxon>
        <taxon>Halteria</taxon>
    </lineage>
</organism>
<evidence type="ECO:0000313" key="2">
    <source>
        <dbReference type="Proteomes" id="UP000785679"/>
    </source>
</evidence>
<dbReference type="Proteomes" id="UP000785679">
    <property type="component" value="Unassembled WGS sequence"/>
</dbReference>
<sequence>MDAIAKLIHQEIKDHAEVSTTILTQLADNSPNKINDHFSENFSAALNTVRLPEQLTYMCISSSQLATQMLL</sequence>
<proteinExistence type="predicted"/>